<name>A0ABT7VJM7_9BACE</name>
<proteinExistence type="predicted"/>
<feature type="region of interest" description="Disordered" evidence="1">
    <location>
        <begin position="1"/>
        <end position="138"/>
    </location>
</feature>
<reference evidence="3" key="1">
    <citation type="submission" date="2023-07" db="EMBL/GenBank/DDBJ databases">
        <title>Identification and characterization of horizontal gene transfer across gut microbiota members of farm animals based on homology search.</title>
        <authorList>
            <person name="Schwarzerova J."/>
            <person name="Nykrynova M."/>
            <person name="Jureckova K."/>
            <person name="Cejkova D."/>
            <person name="Rychlik I."/>
        </authorList>
    </citation>
    <scope>NUCLEOTIDE SEQUENCE [LARGE SCALE GENOMIC DNA]</scope>
    <source>
        <strain evidence="3">109_WCHN</strain>
    </source>
</reference>
<comment type="caution">
    <text evidence="2">The sequence shown here is derived from an EMBL/GenBank/DDBJ whole genome shotgun (WGS) entry which is preliminary data.</text>
</comment>
<organism evidence="2 3">
    <name type="scientific">Bacteroides gallinaceum</name>
    <dbReference type="NCBI Taxonomy" id="1462571"/>
    <lineage>
        <taxon>Bacteria</taxon>
        <taxon>Pseudomonadati</taxon>
        <taxon>Bacteroidota</taxon>
        <taxon>Bacteroidia</taxon>
        <taxon>Bacteroidales</taxon>
        <taxon>Bacteroidaceae</taxon>
        <taxon>Bacteroides</taxon>
    </lineage>
</organism>
<keyword evidence="3" id="KW-1185">Reference proteome</keyword>
<sequence>DTFEDDSWYDDSWSDDSNNDSDNPLDTGNDNFVQVGTDGWGDDVYYNSNDDTYYIDIDGDGFVDSAYVNDGYDESDSGDDWSSGDETTTPPDPDPLPDPGDAPADSGEGELGGGSGEVEQGGDGNNQQSQSPPPVPFNEAEQKKVNSLLSILEKNHGINPSKYTIMKSNNCSVLARTEKSGIIVLCNEFFNRPGLSDIDRLATIWHEMYHFDHKHYVTEYKSTLFKSGPLELWRMGVPSEIKDFIEKQIESELGINLEKLSGDEKKLLS</sequence>
<accession>A0ABT7VJM7</accession>
<dbReference type="EMBL" id="JAUDEN010000076">
    <property type="protein sequence ID" value="MDM8326514.1"/>
    <property type="molecule type" value="Genomic_DNA"/>
</dbReference>
<dbReference type="Gene3D" id="3.40.390.10">
    <property type="entry name" value="Collagenase (Catalytic Domain)"/>
    <property type="match status" value="1"/>
</dbReference>
<feature type="compositionally biased region" description="Acidic residues" evidence="1">
    <location>
        <begin position="1"/>
        <end position="19"/>
    </location>
</feature>
<dbReference type="Proteomes" id="UP001169458">
    <property type="component" value="Unassembled WGS sequence"/>
</dbReference>
<evidence type="ECO:0000313" key="3">
    <source>
        <dbReference type="Proteomes" id="UP001169458"/>
    </source>
</evidence>
<evidence type="ECO:0000256" key="1">
    <source>
        <dbReference type="SAM" id="MobiDB-lite"/>
    </source>
</evidence>
<feature type="compositionally biased region" description="Pro residues" evidence="1">
    <location>
        <begin position="90"/>
        <end position="100"/>
    </location>
</feature>
<dbReference type="InterPro" id="IPR024079">
    <property type="entry name" value="MetalloPept_cat_dom_sf"/>
</dbReference>
<protein>
    <submittedName>
        <fullName evidence="2">Uncharacterized protein</fullName>
    </submittedName>
</protein>
<evidence type="ECO:0000313" key="2">
    <source>
        <dbReference type="EMBL" id="MDM8326514.1"/>
    </source>
</evidence>
<feature type="compositionally biased region" description="Gly residues" evidence="1">
    <location>
        <begin position="109"/>
        <end position="124"/>
    </location>
</feature>
<feature type="compositionally biased region" description="Polar residues" evidence="1">
    <location>
        <begin position="24"/>
        <end position="34"/>
    </location>
</feature>
<feature type="compositionally biased region" description="Acidic residues" evidence="1">
    <location>
        <begin position="71"/>
        <end position="83"/>
    </location>
</feature>
<gene>
    <name evidence="2" type="ORF">QUW60_15030</name>
</gene>
<feature type="non-terminal residue" evidence="2">
    <location>
        <position position="1"/>
    </location>
</feature>